<evidence type="ECO:0000313" key="2">
    <source>
        <dbReference type="Proteomes" id="UP000825729"/>
    </source>
</evidence>
<gene>
    <name evidence="1" type="ORF">H6P81_009443</name>
</gene>
<dbReference type="AlphaFoldDB" id="A0AAV7EQD1"/>
<reference evidence="1 2" key="1">
    <citation type="submission" date="2021-07" db="EMBL/GenBank/DDBJ databases">
        <title>The Aristolochia fimbriata genome: insights into angiosperm evolution, floral development and chemical biosynthesis.</title>
        <authorList>
            <person name="Jiao Y."/>
        </authorList>
    </citation>
    <scope>NUCLEOTIDE SEQUENCE [LARGE SCALE GENOMIC DNA]</scope>
    <source>
        <strain evidence="1">IBCAS-2021</strain>
        <tissue evidence="1">Leaf</tissue>
    </source>
</reference>
<name>A0AAV7EQD1_ARIFI</name>
<sequence length="303" mass="33024">MDFPKACSPLYKGNKAFKAPEAGKVKFIPEVEAAHLRSRAKAILSPPGASGALMPRKGSTRTLPMKNVICRTAKRSFPSRSETTAKNNVDSKLMKDASMHNDQIRKQTYACVQASAINRAALSSDILSSLYWNDIEGHMRGVIDKPIGSFEVHGTPFEGNIYHGIEAYHSNSIGHKALEALGRMPTEIDSSVITSTNSSAIPLGSSLTSFNIDSCLQKWEPEAAVSSAVEPYHKNQIMHPVKLEEEGTTDQMTRNTFIPLSKVSHLVLPILSMALSEAGTQCVSLDMKHPLYGERDNNKVADG</sequence>
<evidence type="ECO:0000313" key="1">
    <source>
        <dbReference type="EMBL" id="KAG9449478.1"/>
    </source>
</evidence>
<protein>
    <submittedName>
        <fullName evidence="1">Uncharacterized protein</fullName>
    </submittedName>
</protein>
<proteinExistence type="predicted"/>
<dbReference type="Proteomes" id="UP000825729">
    <property type="component" value="Unassembled WGS sequence"/>
</dbReference>
<dbReference type="EMBL" id="JAINDJ010000004">
    <property type="protein sequence ID" value="KAG9449478.1"/>
    <property type="molecule type" value="Genomic_DNA"/>
</dbReference>
<keyword evidence="2" id="KW-1185">Reference proteome</keyword>
<accession>A0AAV7EQD1</accession>
<organism evidence="1 2">
    <name type="scientific">Aristolochia fimbriata</name>
    <name type="common">White veined hardy Dutchman's pipe vine</name>
    <dbReference type="NCBI Taxonomy" id="158543"/>
    <lineage>
        <taxon>Eukaryota</taxon>
        <taxon>Viridiplantae</taxon>
        <taxon>Streptophyta</taxon>
        <taxon>Embryophyta</taxon>
        <taxon>Tracheophyta</taxon>
        <taxon>Spermatophyta</taxon>
        <taxon>Magnoliopsida</taxon>
        <taxon>Magnoliidae</taxon>
        <taxon>Piperales</taxon>
        <taxon>Aristolochiaceae</taxon>
        <taxon>Aristolochia</taxon>
    </lineage>
</organism>
<comment type="caution">
    <text evidence="1">The sequence shown here is derived from an EMBL/GenBank/DDBJ whole genome shotgun (WGS) entry which is preliminary data.</text>
</comment>